<comment type="subcellular location">
    <subcellularLocation>
        <location evidence="1 9">Plastid</location>
        <location evidence="1 9">Chloroplast</location>
    </subcellularLocation>
</comment>
<feature type="domain" description="Translation initiation factor 3 C-terminal" evidence="11">
    <location>
        <begin position="176"/>
        <end position="258"/>
    </location>
</feature>
<keyword evidence="7" id="KW-0809">Transit peptide</keyword>
<dbReference type="NCBIfam" id="TIGR00168">
    <property type="entry name" value="infC"/>
    <property type="match status" value="1"/>
</dbReference>
<dbReference type="AlphaFoldDB" id="A0A9Q0V8B1"/>
<dbReference type="FunFam" id="3.30.110.10:FF:000003">
    <property type="entry name" value="Translation initiation factor IF-3"/>
    <property type="match status" value="1"/>
</dbReference>
<feature type="compositionally biased region" description="Low complexity" evidence="10">
    <location>
        <begin position="54"/>
        <end position="67"/>
    </location>
</feature>
<keyword evidence="6 9" id="KW-0648">Protein biosynthesis</keyword>
<evidence type="ECO:0000259" key="11">
    <source>
        <dbReference type="Pfam" id="PF00707"/>
    </source>
</evidence>
<keyword evidence="3" id="KW-0150">Chloroplast</keyword>
<reference evidence="13" key="2">
    <citation type="journal article" date="2023" name="Int. J. Mol. Sci.">
        <title>De Novo Assembly and Annotation of 11 Diverse Shrub Willow (Salix) Genomes Reveals Novel Gene Organization in Sex-Linked Regions.</title>
        <authorList>
            <person name="Hyden B."/>
            <person name="Feng K."/>
            <person name="Yates T.B."/>
            <person name="Jawdy S."/>
            <person name="Cereghino C."/>
            <person name="Smart L.B."/>
            <person name="Muchero W."/>
        </authorList>
    </citation>
    <scope>NUCLEOTIDE SEQUENCE [LARGE SCALE GENOMIC DNA]</scope>
    <source>
        <tissue evidence="13">Shoot tip</tissue>
    </source>
</reference>
<evidence type="ECO:0000259" key="12">
    <source>
        <dbReference type="Pfam" id="PF05198"/>
    </source>
</evidence>
<protein>
    <recommendedName>
        <fullName evidence="9">Translation initiation factor IF-3</fullName>
    </recommendedName>
</protein>
<keyword evidence="4 9" id="KW-0396">Initiation factor</keyword>
<comment type="subunit">
    <text evidence="9">Monomer.</text>
</comment>
<organism evidence="13 14">
    <name type="scientific">Salix viminalis</name>
    <name type="common">Common osier</name>
    <name type="synonym">Basket willow</name>
    <dbReference type="NCBI Taxonomy" id="40686"/>
    <lineage>
        <taxon>Eukaryota</taxon>
        <taxon>Viridiplantae</taxon>
        <taxon>Streptophyta</taxon>
        <taxon>Embryophyta</taxon>
        <taxon>Tracheophyta</taxon>
        <taxon>Spermatophyta</taxon>
        <taxon>Magnoliopsida</taxon>
        <taxon>eudicotyledons</taxon>
        <taxon>Gunneridae</taxon>
        <taxon>Pentapetalae</taxon>
        <taxon>rosids</taxon>
        <taxon>fabids</taxon>
        <taxon>Malpighiales</taxon>
        <taxon>Salicaceae</taxon>
        <taxon>Saliceae</taxon>
        <taxon>Salix</taxon>
    </lineage>
</organism>
<dbReference type="FunFam" id="3.10.20.80:FF:000003">
    <property type="entry name" value="Translation initiation factor IF-3"/>
    <property type="match status" value="1"/>
</dbReference>
<evidence type="ECO:0000256" key="4">
    <source>
        <dbReference type="ARBA" id="ARBA00022540"/>
    </source>
</evidence>
<dbReference type="GO" id="GO:0043022">
    <property type="term" value="F:ribosome binding"/>
    <property type="evidence" value="ECO:0007669"/>
    <property type="project" value="TreeGrafter"/>
</dbReference>
<evidence type="ECO:0000256" key="9">
    <source>
        <dbReference type="RuleBase" id="RU000646"/>
    </source>
</evidence>
<dbReference type="InterPro" id="IPR036787">
    <property type="entry name" value="T_IF-3_N_sf"/>
</dbReference>
<dbReference type="EMBL" id="JAPFFL010000002">
    <property type="protein sequence ID" value="KAJ6742988.1"/>
    <property type="molecule type" value="Genomic_DNA"/>
</dbReference>
<evidence type="ECO:0000256" key="6">
    <source>
        <dbReference type="ARBA" id="ARBA00022917"/>
    </source>
</evidence>
<evidence type="ECO:0000313" key="13">
    <source>
        <dbReference type="EMBL" id="KAJ6742988.1"/>
    </source>
</evidence>
<evidence type="ECO:0000313" key="14">
    <source>
        <dbReference type="Proteomes" id="UP001151529"/>
    </source>
</evidence>
<name>A0A9Q0V8B1_SALVM</name>
<evidence type="ECO:0000256" key="3">
    <source>
        <dbReference type="ARBA" id="ARBA00022528"/>
    </source>
</evidence>
<dbReference type="InterPro" id="IPR001288">
    <property type="entry name" value="Translation_initiation_fac_3"/>
</dbReference>
<dbReference type="OrthoDB" id="21573at2759"/>
<dbReference type="GO" id="GO:0003729">
    <property type="term" value="F:mRNA binding"/>
    <property type="evidence" value="ECO:0007669"/>
    <property type="project" value="UniProtKB-ARBA"/>
</dbReference>
<comment type="similarity">
    <text evidence="2 9">Belongs to the IF-3 family.</text>
</comment>
<dbReference type="InterPro" id="IPR019814">
    <property type="entry name" value="Translation_initiation_fac_3_N"/>
</dbReference>
<dbReference type="GO" id="GO:0009507">
    <property type="term" value="C:chloroplast"/>
    <property type="evidence" value="ECO:0007669"/>
    <property type="project" value="UniProtKB-SubCell"/>
</dbReference>
<dbReference type="PANTHER" id="PTHR10938:SF0">
    <property type="entry name" value="TRANSLATION INITIATION FACTOR IF-3, MITOCHONDRIAL"/>
    <property type="match status" value="1"/>
</dbReference>
<dbReference type="SUPFAM" id="SSF55200">
    <property type="entry name" value="Translation initiation factor IF3, C-terminal domain"/>
    <property type="match status" value="1"/>
</dbReference>
<dbReference type="HAMAP" id="MF_00080">
    <property type="entry name" value="IF_3"/>
    <property type="match status" value="1"/>
</dbReference>
<comment type="function">
    <text evidence="8">Chloroplast translation initiation factor that is essential for the coordination of leaf and chloroplast development. IF-3 binds to the 30S ribosomal subunit and shifts the equilibrium between 70S ribosomes and their 50S and 30S subunits in favor of the free subunits, thus enhancing the availability of 30S subunits on which protein synthesis initiation begins.</text>
</comment>
<sequence length="345" mass="38713">MAGITSTSGSSSCIPLMTRTTATKTTPYILSLSALESNLFGLRFHSPSISKPDSSTPTSLPYTSPSLVITSRYGGPRSYGDSRRARKSDSDDEQALDISRNRSATVRLIDQQQNMVGVLSVREAVQMAEDAELDLVIVSPDADPPVVKIMDYSKFRYEQQKKKREQQKKSAANRMDLKQLKMGYNIDQHDYDVRLRAARKFLKDGDKVKVKVNLKGRENQFRNTAIELIRRFQNDVGELATEESKNFRDRIIFISLVPNKDILHLQGVLIMKQLAGGDFTDKCSQLLKNKARNARGNFGPVGRYRQGPLKDKVSNLLQVSRKLRLECYSVQASCQQEQGMAAKVG</sequence>
<dbReference type="GO" id="GO:0003743">
    <property type="term" value="F:translation initiation factor activity"/>
    <property type="evidence" value="ECO:0007669"/>
    <property type="project" value="UniProtKB-KW"/>
</dbReference>
<evidence type="ECO:0000256" key="1">
    <source>
        <dbReference type="ARBA" id="ARBA00004229"/>
    </source>
</evidence>
<dbReference type="Gene3D" id="3.30.110.10">
    <property type="entry name" value="Translation initiation factor 3 (IF-3), C-terminal domain"/>
    <property type="match status" value="1"/>
</dbReference>
<dbReference type="InterPro" id="IPR019813">
    <property type="entry name" value="Translation_initiation_fac3_CS"/>
</dbReference>
<dbReference type="Pfam" id="PF00707">
    <property type="entry name" value="IF3_C"/>
    <property type="match status" value="1"/>
</dbReference>
<proteinExistence type="inferred from homology"/>
<accession>A0A9Q0V8B1</accession>
<keyword evidence="5" id="KW-0934">Plastid</keyword>
<feature type="compositionally biased region" description="Basic and acidic residues" evidence="10">
    <location>
        <begin position="80"/>
        <end position="89"/>
    </location>
</feature>
<dbReference type="GO" id="GO:0032790">
    <property type="term" value="P:ribosome disassembly"/>
    <property type="evidence" value="ECO:0007669"/>
    <property type="project" value="TreeGrafter"/>
</dbReference>
<dbReference type="InterPro" id="IPR036788">
    <property type="entry name" value="T_IF-3_C_sf"/>
</dbReference>
<reference evidence="13" key="1">
    <citation type="submission" date="2022-11" db="EMBL/GenBank/DDBJ databases">
        <authorList>
            <person name="Hyden B.L."/>
            <person name="Feng K."/>
            <person name="Yates T."/>
            <person name="Jawdy S."/>
            <person name="Smart L.B."/>
            <person name="Muchero W."/>
        </authorList>
    </citation>
    <scope>NUCLEOTIDE SEQUENCE</scope>
    <source>
        <tissue evidence="13">Shoot tip</tissue>
    </source>
</reference>
<dbReference type="InterPro" id="IPR019815">
    <property type="entry name" value="Translation_initiation_fac_3_C"/>
</dbReference>
<dbReference type="Proteomes" id="UP001151529">
    <property type="component" value="Chromosome 6"/>
</dbReference>
<keyword evidence="14" id="KW-1185">Reference proteome</keyword>
<evidence type="ECO:0000256" key="10">
    <source>
        <dbReference type="SAM" id="MobiDB-lite"/>
    </source>
</evidence>
<evidence type="ECO:0000256" key="8">
    <source>
        <dbReference type="ARBA" id="ARBA00057772"/>
    </source>
</evidence>
<feature type="domain" description="Translation initiation factor 3 N-terminal" evidence="12">
    <location>
        <begin position="102"/>
        <end position="166"/>
    </location>
</feature>
<gene>
    <name evidence="13" type="ORF">OIU85_017011</name>
</gene>
<feature type="region of interest" description="Disordered" evidence="10">
    <location>
        <begin position="49"/>
        <end position="95"/>
    </location>
</feature>
<comment type="caution">
    <text evidence="13">The sequence shown here is derived from an EMBL/GenBank/DDBJ whole genome shotgun (WGS) entry which is preliminary data.</text>
</comment>
<dbReference type="PANTHER" id="PTHR10938">
    <property type="entry name" value="TRANSLATION INITIATION FACTOR IF-3"/>
    <property type="match status" value="1"/>
</dbReference>
<dbReference type="Gene3D" id="3.10.20.80">
    <property type="entry name" value="Translation initiation factor 3 (IF-3), N-terminal domain"/>
    <property type="match status" value="1"/>
</dbReference>
<dbReference type="Pfam" id="PF05198">
    <property type="entry name" value="IF3_N"/>
    <property type="match status" value="1"/>
</dbReference>
<dbReference type="SUPFAM" id="SSF54364">
    <property type="entry name" value="Translation initiation factor IF3, N-terminal domain"/>
    <property type="match status" value="1"/>
</dbReference>
<dbReference type="PROSITE" id="PS00938">
    <property type="entry name" value="IF3"/>
    <property type="match status" value="1"/>
</dbReference>
<evidence type="ECO:0000256" key="5">
    <source>
        <dbReference type="ARBA" id="ARBA00022640"/>
    </source>
</evidence>
<evidence type="ECO:0000256" key="7">
    <source>
        <dbReference type="ARBA" id="ARBA00022946"/>
    </source>
</evidence>
<evidence type="ECO:0000256" key="2">
    <source>
        <dbReference type="ARBA" id="ARBA00005439"/>
    </source>
</evidence>